<dbReference type="RefSeq" id="XP_012896663.1">
    <property type="nucleotide sequence ID" value="XM_013041209.1"/>
</dbReference>
<feature type="region of interest" description="Disordered" evidence="1">
    <location>
        <begin position="1"/>
        <end position="52"/>
    </location>
</feature>
<feature type="region of interest" description="Disordered" evidence="1">
    <location>
        <begin position="213"/>
        <end position="305"/>
    </location>
</feature>
<evidence type="ECO:0000313" key="3">
    <source>
        <dbReference type="Proteomes" id="UP000008312"/>
    </source>
</evidence>
<dbReference type="GeneID" id="24919861"/>
<accession>D8M3Z2</accession>
<evidence type="ECO:0000256" key="1">
    <source>
        <dbReference type="SAM" id="MobiDB-lite"/>
    </source>
</evidence>
<reference evidence="2" key="1">
    <citation type="submission" date="2010-02" db="EMBL/GenBank/DDBJ databases">
        <title>Sequencing and annotation of the Blastocystis hominis genome.</title>
        <authorList>
            <person name="Wincker P."/>
        </authorList>
    </citation>
    <scope>NUCLEOTIDE SEQUENCE</scope>
    <source>
        <strain evidence="2">Singapore isolate B</strain>
    </source>
</reference>
<gene>
    <name evidence="2" type="ORF">GSBLH_T00002718001</name>
</gene>
<proteinExistence type="predicted"/>
<dbReference type="Proteomes" id="UP000008312">
    <property type="component" value="Unassembled WGS sequence"/>
</dbReference>
<sequence>MGGAGTGGNSVTGSFPSSNSNFDIEGSSDSNSQRTPFIRTVSSTSSRHDNFRNENENMVSVEEVVSGDLSKGIVQEFREKLLADSTEEDLRPQVINDKIVYSLLCVLKLSEVEPPEMKCPLSYTIYEKKMVSVSPDPNDEVLDADCWDLPSNDASNIDLSCSLEMDRQQFLDQRQKESCDAVARETAEMDREFKSLEAENGVDSIFNLFDRRLSSDDDEGDEPKPELPLALDSDHRNAPNRLEPPREATEVAVEPPATEFAPYFDPAAHIGGADDDAAAAQPLGNRSPSPRDAVDPQRMVNPSPYAANLGCRRATMGVM</sequence>
<keyword evidence="3" id="KW-1185">Reference proteome</keyword>
<feature type="compositionally biased region" description="Polar residues" evidence="1">
    <location>
        <begin position="15"/>
        <end position="45"/>
    </location>
</feature>
<dbReference type="OrthoDB" id="378901at2759"/>
<name>D8M3Z2_BLAHO</name>
<dbReference type="AlphaFoldDB" id="D8M3Z2"/>
<dbReference type="EMBL" id="FN668650">
    <property type="protein sequence ID" value="CBK22615.2"/>
    <property type="molecule type" value="Genomic_DNA"/>
</dbReference>
<protein>
    <submittedName>
        <fullName evidence="2">Uncharacterized protein</fullName>
    </submittedName>
</protein>
<feature type="compositionally biased region" description="Basic and acidic residues" evidence="1">
    <location>
        <begin position="232"/>
        <end position="249"/>
    </location>
</feature>
<feature type="compositionally biased region" description="Gly residues" evidence="1">
    <location>
        <begin position="1"/>
        <end position="10"/>
    </location>
</feature>
<organism evidence="2">
    <name type="scientific">Blastocystis hominis</name>
    <dbReference type="NCBI Taxonomy" id="12968"/>
    <lineage>
        <taxon>Eukaryota</taxon>
        <taxon>Sar</taxon>
        <taxon>Stramenopiles</taxon>
        <taxon>Bigyra</taxon>
        <taxon>Opalozoa</taxon>
        <taxon>Opalinata</taxon>
        <taxon>Blastocystidae</taxon>
        <taxon>Blastocystis</taxon>
    </lineage>
</organism>
<dbReference type="InParanoid" id="D8M3Z2"/>
<evidence type="ECO:0000313" key="2">
    <source>
        <dbReference type="EMBL" id="CBK22615.2"/>
    </source>
</evidence>